<proteinExistence type="predicted"/>
<dbReference type="OrthoDB" id="9875478at2"/>
<sequence length="62" mass="7045">MKKLDAMDEITKNLAQAEAILLMVDNNTREKALSDSLWAVRDLIVRTKDAVNVLWEGENETN</sequence>
<evidence type="ECO:0000313" key="1">
    <source>
        <dbReference type="EMBL" id="STO92255.1"/>
    </source>
</evidence>
<dbReference type="EMBL" id="UGHS01000001">
    <property type="protein sequence ID" value="STO92255.1"/>
    <property type="molecule type" value="Genomic_DNA"/>
</dbReference>
<protein>
    <submittedName>
        <fullName evidence="1">Uncharacterized protein</fullName>
    </submittedName>
</protein>
<name>A0A377IVI4_9PAST</name>
<dbReference type="RefSeq" id="WP_115002447.1">
    <property type="nucleotide sequence ID" value="NZ_UGHS01000001.1"/>
</dbReference>
<accession>A0A377IVI4</accession>
<dbReference type="Proteomes" id="UP000255264">
    <property type="component" value="Unassembled WGS sequence"/>
</dbReference>
<dbReference type="AlphaFoldDB" id="A0A377IVI4"/>
<organism evidence="1 2">
    <name type="scientific">Haemophilus pittmaniae</name>
    <dbReference type="NCBI Taxonomy" id="249188"/>
    <lineage>
        <taxon>Bacteria</taxon>
        <taxon>Pseudomonadati</taxon>
        <taxon>Pseudomonadota</taxon>
        <taxon>Gammaproteobacteria</taxon>
        <taxon>Pasteurellales</taxon>
        <taxon>Pasteurellaceae</taxon>
        <taxon>Haemophilus</taxon>
    </lineage>
</organism>
<keyword evidence="2" id="KW-1185">Reference proteome</keyword>
<evidence type="ECO:0000313" key="2">
    <source>
        <dbReference type="Proteomes" id="UP000255264"/>
    </source>
</evidence>
<reference evidence="1 2" key="1">
    <citation type="submission" date="2018-06" db="EMBL/GenBank/DDBJ databases">
        <authorList>
            <consortium name="Pathogen Informatics"/>
            <person name="Doyle S."/>
        </authorList>
    </citation>
    <scope>NUCLEOTIDE SEQUENCE [LARGE SCALE GENOMIC DNA]</scope>
    <source>
        <strain evidence="1 2">NCTC13335</strain>
    </source>
</reference>
<gene>
    <name evidence="1" type="ORF">NCTC13335_00074</name>
</gene>